<dbReference type="EMBL" id="JAHESD010000025">
    <property type="protein sequence ID" value="MBT1704120.1"/>
    <property type="molecule type" value="Genomic_DNA"/>
</dbReference>
<name>A0ABS5VTE8_9BACT</name>
<evidence type="ECO:0000313" key="3">
    <source>
        <dbReference type="Proteomes" id="UP000772618"/>
    </source>
</evidence>
<dbReference type="RefSeq" id="WP_254154081.1">
    <property type="nucleotide sequence ID" value="NZ_JAHESD010000025.1"/>
</dbReference>
<dbReference type="Proteomes" id="UP000772618">
    <property type="component" value="Unassembled WGS sequence"/>
</dbReference>
<feature type="compositionally biased region" description="Basic and acidic residues" evidence="1">
    <location>
        <begin position="27"/>
        <end position="43"/>
    </location>
</feature>
<keyword evidence="3" id="KW-1185">Reference proteome</keyword>
<comment type="caution">
    <text evidence="2">The sequence shown here is derived from an EMBL/GenBank/DDBJ whole genome shotgun (WGS) entry which is preliminary data.</text>
</comment>
<evidence type="ECO:0000313" key="2">
    <source>
        <dbReference type="EMBL" id="MBT1704120.1"/>
    </source>
</evidence>
<reference evidence="2 3" key="1">
    <citation type="submission" date="2021-05" db="EMBL/GenBank/DDBJ databases">
        <title>A Polyphasic approach of four new species of the genus Ohtaekwangia: Ohtaekwangia histidinii sp. nov., Ohtaekwangia cretensis sp. nov., Ohtaekwangia indiensis sp. nov., Ohtaekwangia reichenbachii sp. nov. from diverse environment.</title>
        <authorList>
            <person name="Octaviana S."/>
        </authorList>
    </citation>
    <scope>NUCLEOTIDE SEQUENCE [LARGE SCALE GENOMIC DNA]</scope>
    <source>
        <strain evidence="2 3">PWU20</strain>
    </source>
</reference>
<accession>A0ABS5VTE8</accession>
<organism evidence="2 3">
    <name type="scientific">Chryseosolibacter indicus</name>
    <dbReference type="NCBI Taxonomy" id="2782351"/>
    <lineage>
        <taxon>Bacteria</taxon>
        <taxon>Pseudomonadati</taxon>
        <taxon>Bacteroidota</taxon>
        <taxon>Cytophagia</taxon>
        <taxon>Cytophagales</taxon>
        <taxon>Chryseotaleaceae</taxon>
        <taxon>Chryseosolibacter</taxon>
    </lineage>
</organism>
<gene>
    <name evidence="2" type="ORF">KK060_12575</name>
</gene>
<sequence length="73" mass="7933">MDNKNETTVDKNSGTSFVNHQQAIDNAKNERIKSETDTDKLDPETANNPARRNLKTDVSQKSTGGGKQSSPGD</sequence>
<feature type="region of interest" description="Disordered" evidence="1">
    <location>
        <begin position="1"/>
        <end position="73"/>
    </location>
</feature>
<proteinExistence type="predicted"/>
<feature type="compositionally biased region" description="Polar residues" evidence="1">
    <location>
        <begin position="10"/>
        <end position="24"/>
    </location>
</feature>
<evidence type="ECO:0000256" key="1">
    <source>
        <dbReference type="SAM" id="MobiDB-lite"/>
    </source>
</evidence>
<protein>
    <submittedName>
        <fullName evidence="2">Uncharacterized protein</fullName>
    </submittedName>
</protein>